<evidence type="ECO:0000313" key="3">
    <source>
        <dbReference type="Proteomes" id="UP000285146"/>
    </source>
</evidence>
<dbReference type="PANTHER" id="PTHR38846:SF1">
    <property type="entry name" value="C3H1-TYPE DOMAIN-CONTAINING PROTEIN"/>
    <property type="match status" value="1"/>
</dbReference>
<dbReference type="InParanoid" id="A0A423XNW6"/>
<name>A0A423XNW6_9PEZI</name>
<dbReference type="AlphaFoldDB" id="A0A423XNW6"/>
<dbReference type="Proteomes" id="UP000285146">
    <property type="component" value="Unassembled WGS sequence"/>
</dbReference>
<keyword evidence="3" id="KW-1185">Reference proteome</keyword>
<comment type="caution">
    <text evidence="2">The sequence shown here is derived from an EMBL/GenBank/DDBJ whole genome shotgun (WGS) entry which is preliminary data.</text>
</comment>
<accession>A0A423XNW6</accession>
<protein>
    <submittedName>
        <fullName evidence="2">Uncharacterized protein</fullName>
    </submittedName>
</protein>
<dbReference type="STRING" id="1230097.A0A423XNW6"/>
<reference evidence="2 3" key="1">
    <citation type="submission" date="2015-09" db="EMBL/GenBank/DDBJ databases">
        <title>Host preference determinants of Valsa canker pathogens revealed by comparative genomics.</title>
        <authorList>
            <person name="Yin Z."/>
            <person name="Huang L."/>
        </authorList>
    </citation>
    <scope>NUCLEOTIDE SEQUENCE [LARGE SCALE GENOMIC DNA]</scope>
    <source>
        <strain evidence="2 3">SXYLt</strain>
    </source>
</reference>
<feature type="region of interest" description="Disordered" evidence="1">
    <location>
        <begin position="1"/>
        <end position="33"/>
    </location>
</feature>
<sequence length="146" mass="17094">MSPTQMLLPIRGRPEKGHTEMTTNKKQRGDKKKIQEEWDQYFGTNDNDLASWQRLGRDLGIPEAKLTSKTQIRKALKGIWVNIHDFLYRAKNKPQDVEFFESERQLSDYTVRTKKIFPRKNISPGSPLRELLAHILYPRGGKKSKR</sequence>
<dbReference type="EMBL" id="LKEB01000001">
    <property type="protein sequence ID" value="ROW18259.1"/>
    <property type="molecule type" value="Genomic_DNA"/>
</dbReference>
<gene>
    <name evidence="2" type="ORF">VPNG_00135</name>
</gene>
<evidence type="ECO:0000256" key="1">
    <source>
        <dbReference type="SAM" id="MobiDB-lite"/>
    </source>
</evidence>
<proteinExistence type="predicted"/>
<dbReference type="PANTHER" id="PTHR38846">
    <property type="entry name" value="C3H1-TYPE DOMAIN-CONTAINING PROTEIN"/>
    <property type="match status" value="1"/>
</dbReference>
<evidence type="ECO:0000313" key="2">
    <source>
        <dbReference type="EMBL" id="ROW18259.1"/>
    </source>
</evidence>
<organism evidence="2 3">
    <name type="scientific">Cytospora leucostoma</name>
    <dbReference type="NCBI Taxonomy" id="1230097"/>
    <lineage>
        <taxon>Eukaryota</taxon>
        <taxon>Fungi</taxon>
        <taxon>Dikarya</taxon>
        <taxon>Ascomycota</taxon>
        <taxon>Pezizomycotina</taxon>
        <taxon>Sordariomycetes</taxon>
        <taxon>Sordariomycetidae</taxon>
        <taxon>Diaporthales</taxon>
        <taxon>Cytosporaceae</taxon>
        <taxon>Cytospora</taxon>
    </lineage>
</organism>
<dbReference type="OrthoDB" id="6105938at2759"/>